<dbReference type="GO" id="GO:0042597">
    <property type="term" value="C:periplasmic space"/>
    <property type="evidence" value="ECO:0007669"/>
    <property type="project" value="UniProtKB-SubCell"/>
</dbReference>
<keyword evidence="8" id="KW-0732">Signal</keyword>
<comment type="cofactor">
    <cofactor evidence="7">
        <name>Cu cation</name>
        <dbReference type="ChEBI" id="CHEBI:23378"/>
    </cofactor>
    <text evidence="7">Binds 1 copper ion per subunit.</text>
</comment>
<dbReference type="PANTHER" id="PTHR36507:SF1">
    <property type="entry name" value="BLL1555 PROTEIN"/>
    <property type="match status" value="1"/>
</dbReference>
<dbReference type="STRING" id="364200.SAMN04488515_1317"/>
<dbReference type="Pfam" id="PF00127">
    <property type="entry name" value="Copper-bind"/>
    <property type="match status" value="1"/>
</dbReference>
<dbReference type="Proteomes" id="UP000199167">
    <property type="component" value="Unassembled WGS sequence"/>
</dbReference>
<keyword evidence="4" id="KW-0574">Periplasm</keyword>
<evidence type="ECO:0000313" key="10">
    <source>
        <dbReference type="EMBL" id="SEW15642.1"/>
    </source>
</evidence>
<dbReference type="InterPro" id="IPR052721">
    <property type="entry name" value="ET_Amicyanin"/>
</dbReference>
<evidence type="ECO:0000256" key="8">
    <source>
        <dbReference type="SAM" id="SignalP"/>
    </source>
</evidence>
<accession>A0A1I0PMQ3</accession>
<evidence type="ECO:0000256" key="5">
    <source>
        <dbReference type="ARBA" id="ARBA00022982"/>
    </source>
</evidence>
<dbReference type="GO" id="GO:0009055">
    <property type="term" value="F:electron transfer activity"/>
    <property type="evidence" value="ECO:0007669"/>
    <property type="project" value="InterPro"/>
</dbReference>
<feature type="binding site" evidence="7">
    <location>
        <position position="98"/>
    </location>
    <ligand>
        <name>Cu cation</name>
        <dbReference type="ChEBI" id="CHEBI:23378"/>
    </ligand>
</feature>
<evidence type="ECO:0000256" key="6">
    <source>
        <dbReference type="ARBA" id="ARBA00023008"/>
    </source>
</evidence>
<dbReference type="InterPro" id="IPR006311">
    <property type="entry name" value="TAT_signal"/>
</dbReference>
<dbReference type="InterPro" id="IPR008972">
    <property type="entry name" value="Cupredoxin"/>
</dbReference>
<dbReference type="PROSITE" id="PS51318">
    <property type="entry name" value="TAT"/>
    <property type="match status" value="1"/>
</dbReference>
<dbReference type="GO" id="GO:0005507">
    <property type="term" value="F:copper ion binding"/>
    <property type="evidence" value="ECO:0007669"/>
    <property type="project" value="InterPro"/>
</dbReference>
<organism evidence="10 11">
    <name type="scientific">Cognatiyoonia koreensis</name>
    <dbReference type="NCBI Taxonomy" id="364200"/>
    <lineage>
        <taxon>Bacteria</taxon>
        <taxon>Pseudomonadati</taxon>
        <taxon>Pseudomonadota</taxon>
        <taxon>Alphaproteobacteria</taxon>
        <taxon>Rhodobacterales</taxon>
        <taxon>Paracoccaceae</taxon>
        <taxon>Cognatiyoonia</taxon>
    </lineage>
</organism>
<gene>
    <name evidence="10" type="ORF">SAMN04488515_1317</name>
</gene>
<keyword evidence="3 7" id="KW-0479">Metal-binding</keyword>
<dbReference type="InterPro" id="IPR000923">
    <property type="entry name" value="BlueCu_1"/>
</dbReference>
<dbReference type="OrthoDB" id="9796416at2"/>
<evidence type="ECO:0000256" key="1">
    <source>
        <dbReference type="ARBA" id="ARBA00004418"/>
    </source>
</evidence>
<protein>
    <submittedName>
        <fullName evidence="10">Plastocyanin</fullName>
    </submittedName>
</protein>
<dbReference type="PRINTS" id="PR00156">
    <property type="entry name" value="COPPERBLUE"/>
</dbReference>
<dbReference type="PANTHER" id="PTHR36507">
    <property type="entry name" value="BLL1555 PROTEIN"/>
    <property type="match status" value="1"/>
</dbReference>
<evidence type="ECO:0000256" key="2">
    <source>
        <dbReference type="ARBA" id="ARBA00022448"/>
    </source>
</evidence>
<evidence type="ECO:0000313" key="11">
    <source>
        <dbReference type="Proteomes" id="UP000199167"/>
    </source>
</evidence>
<comment type="subcellular location">
    <subcellularLocation>
        <location evidence="1">Periplasm</location>
    </subcellularLocation>
</comment>
<name>A0A1I0PMQ3_9RHOB</name>
<evidence type="ECO:0000256" key="4">
    <source>
        <dbReference type="ARBA" id="ARBA00022764"/>
    </source>
</evidence>
<keyword evidence="2" id="KW-0813">Transport</keyword>
<dbReference type="InterPro" id="IPR001235">
    <property type="entry name" value="Copper_blue_Plastocyanin"/>
</dbReference>
<dbReference type="SUPFAM" id="SSF49503">
    <property type="entry name" value="Cupredoxins"/>
    <property type="match status" value="1"/>
</dbReference>
<feature type="binding site" evidence="7">
    <location>
        <position position="64"/>
    </location>
    <ligand>
        <name>Cu cation</name>
        <dbReference type="ChEBI" id="CHEBI:23378"/>
    </ligand>
</feature>
<feature type="binding site" evidence="7">
    <location>
        <position position="104"/>
    </location>
    <ligand>
        <name>Cu cation</name>
        <dbReference type="ChEBI" id="CHEBI:23378"/>
    </ligand>
</feature>
<evidence type="ECO:0000256" key="3">
    <source>
        <dbReference type="ARBA" id="ARBA00022723"/>
    </source>
</evidence>
<feature type="binding site" evidence="7">
    <location>
        <position position="101"/>
    </location>
    <ligand>
        <name>Cu cation</name>
        <dbReference type="ChEBI" id="CHEBI:23378"/>
    </ligand>
</feature>
<dbReference type="CDD" id="cd13921">
    <property type="entry name" value="Amicyanin"/>
    <property type="match status" value="1"/>
</dbReference>
<dbReference type="InterPro" id="IPR035668">
    <property type="entry name" value="Amicyanin"/>
</dbReference>
<feature type="domain" description="Blue (type 1) copper" evidence="9">
    <location>
        <begin position="32"/>
        <end position="110"/>
    </location>
</feature>
<dbReference type="Gene3D" id="2.60.40.420">
    <property type="entry name" value="Cupredoxins - blue copper proteins"/>
    <property type="match status" value="1"/>
</dbReference>
<keyword evidence="11" id="KW-1185">Reference proteome</keyword>
<evidence type="ECO:0000256" key="7">
    <source>
        <dbReference type="PIRSR" id="PIRSR602386-1"/>
    </source>
</evidence>
<keyword evidence="6 7" id="KW-0186">Copper</keyword>
<feature type="signal peptide" evidence="8">
    <location>
        <begin position="1"/>
        <end position="29"/>
    </location>
</feature>
<dbReference type="InterPro" id="IPR002386">
    <property type="entry name" value="Amicyanin/Pseudoazurin"/>
</dbReference>
<proteinExistence type="predicted"/>
<dbReference type="EMBL" id="FOIZ01000001">
    <property type="protein sequence ID" value="SEW15642.1"/>
    <property type="molecule type" value="Genomic_DNA"/>
</dbReference>
<dbReference type="AlphaFoldDB" id="A0A1I0PMQ3"/>
<evidence type="ECO:0000259" key="9">
    <source>
        <dbReference type="Pfam" id="PF00127"/>
    </source>
</evidence>
<dbReference type="PRINTS" id="PR00155">
    <property type="entry name" value="AMICYANIN"/>
</dbReference>
<sequence>MPNPTRRDALRITAGAAVALPMMATTAVAATHTVTIQNFAFNPANLTISAGDTVTWINADSTQHSALDLGGAFDTNLINPGASASLTFNGRGTFNYRCGPHQNMRGSITIT</sequence>
<reference evidence="10 11" key="1">
    <citation type="submission" date="2016-10" db="EMBL/GenBank/DDBJ databases">
        <authorList>
            <person name="de Groot N.N."/>
        </authorList>
    </citation>
    <scope>NUCLEOTIDE SEQUENCE [LARGE SCALE GENOMIC DNA]</scope>
    <source>
        <strain evidence="10 11">DSM 17925</strain>
    </source>
</reference>
<dbReference type="RefSeq" id="WP_089994638.1">
    <property type="nucleotide sequence ID" value="NZ_FOIZ01000001.1"/>
</dbReference>
<keyword evidence="5" id="KW-0249">Electron transport</keyword>
<feature type="chain" id="PRO_5011486552" evidence="8">
    <location>
        <begin position="30"/>
        <end position="111"/>
    </location>
</feature>